<dbReference type="OrthoDB" id="9808470at2"/>
<dbReference type="PROSITE" id="PS00156">
    <property type="entry name" value="OMPDECASE"/>
    <property type="match status" value="1"/>
</dbReference>
<evidence type="ECO:0000256" key="4">
    <source>
        <dbReference type="ARBA" id="ARBA00022975"/>
    </source>
</evidence>
<comment type="catalytic activity">
    <reaction evidence="6">
        <text>orotidine 5'-phosphate + H(+) = UMP + CO2</text>
        <dbReference type="Rhea" id="RHEA:11596"/>
        <dbReference type="ChEBI" id="CHEBI:15378"/>
        <dbReference type="ChEBI" id="CHEBI:16526"/>
        <dbReference type="ChEBI" id="CHEBI:57538"/>
        <dbReference type="ChEBI" id="CHEBI:57865"/>
        <dbReference type="EC" id="4.1.1.23"/>
    </reaction>
</comment>
<dbReference type="EMBL" id="AP017315">
    <property type="protein sequence ID" value="BAU32267.1"/>
    <property type="molecule type" value="Genomic_DNA"/>
</dbReference>
<evidence type="ECO:0000256" key="2">
    <source>
        <dbReference type="ARBA" id="ARBA00008847"/>
    </source>
</evidence>
<keyword evidence="4" id="KW-0665">Pyrimidine biosynthesis</keyword>
<evidence type="ECO:0000256" key="5">
    <source>
        <dbReference type="ARBA" id="ARBA00023239"/>
    </source>
</evidence>
<dbReference type="InterPro" id="IPR011995">
    <property type="entry name" value="OMPdecase_type-2"/>
</dbReference>
<evidence type="ECO:0000313" key="10">
    <source>
        <dbReference type="Proteomes" id="UP000218965"/>
    </source>
</evidence>
<keyword evidence="3" id="KW-0210">Decarboxylase</keyword>
<dbReference type="EC" id="4.1.1.23" evidence="7"/>
<evidence type="ECO:0000256" key="6">
    <source>
        <dbReference type="ARBA" id="ARBA00049157"/>
    </source>
</evidence>
<name>A0A0U5BN46_9MICO</name>
<dbReference type="InterPro" id="IPR001754">
    <property type="entry name" value="OMPdeCOase_dom"/>
</dbReference>
<dbReference type="InterPro" id="IPR018089">
    <property type="entry name" value="OMPdecase_AS"/>
</dbReference>
<dbReference type="PANTHER" id="PTHR43375">
    <property type="entry name" value="OROTIDINE 5'-PHOSPHATE DECARBOXYLASE"/>
    <property type="match status" value="1"/>
</dbReference>
<feature type="domain" description="Orotidine 5'-phosphate decarboxylase" evidence="8">
    <location>
        <begin position="17"/>
        <end position="269"/>
    </location>
</feature>
<dbReference type="AlphaFoldDB" id="A0A0U5BN46"/>
<dbReference type="Gene3D" id="3.20.20.70">
    <property type="entry name" value="Aldolase class I"/>
    <property type="match status" value="1"/>
</dbReference>
<organism evidence="9 10">
    <name type="scientific">Microcella alkaliphila</name>
    <dbReference type="NCBI Taxonomy" id="279828"/>
    <lineage>
        <taxon>Bacteria</taxon>
        <taxon>Bacillati</taxon>
        <taxon>Actinomycetota</taxon>
        <taxon>Actinomycetes</taxon>
        <taxon>Micrococcales</taxon>
        <taxon>Microbacteriaceae</taxon>
        <taxon>Microcella</taxon>
    </lineage>
</organism>
<dbReference type="InterPro" id="IPR011060">
    <property type="entry name" value="RibuloseP-bd_barrel"/>
</dbReference>
<dbReference type="SMART" id="SM00934">
    <property type="entry name" value="OMPdecase"/>
    <property type="match status" value="1"/>
</dbReference>
<comment type="pathway">
    <text evidence="1">Pyrimidine metabolism; UMP biosynthesis via de novo pathway; UMP from orotate: step 2/2.</text>
</comment>
<dbReference type="GO" id="GO:0004590">
    <property type="term" value="F:orotidine-5'-phosphate decarboxylase activity"/>
    <property type="evidence" value="ECO:0007669"/>
    <property type="project" value="UniProtKB-UniRule"/>
</dbReference>
<dbReference type="NCBIfam" id="TIGR02127">
    <property type="entry name" value="pyrF_sub2"/>
    <property type="match status" value="1"/>
</dbReference>
<gene>
    <name evidence="9" type="ORF">MalAC0309_1414</name>
</gene>
<reference evidence="10" key="1">
    <citation type="submission" date="2015-12" db="EMBL/GenBank/DDBJ databases">
        <authorList>
            <person name="Shamseldin A."/>
            <person name="Moawad H."/>
            <person name="Abd El-Rahim W.M."/>
            <person name="Sadowsky M.J."/>
        </authorList>
    </citation>
    <scope>NUCLEOTIDE SEQUENCE [LARGE SCALE GENOMIC DNA]</scope>
    <source>
        <strain evidence="10">JAM AC0309</strain>
    </source>
</reference>
<dbReference type="Pfam" id="PF00215">
    <property type="entry name" value="OMPdecase"/>
    <property type="match status" value="1"/>
</dbReference>
<dbReference type="Proteomes" id="UP000218965">
    <property type="component" value="Chromosome"/>
</dbReference>
<evidence type="ECO:0000256" key="1">
    <source>
        <dbReference type="ARBA" id="ARBA00004861"/>
    </source>
</evidence>
<dbReference type="UniPathway" id="UPA00070">
    <property type="reaction ID" value="UER00120"/>
</dbReference>
<dbReference type="GO" id="GO:0006207">
    <property type="term" value="P:'de novo' pyrimidine nucleobase biosynthetic process"/>
    <property type="evidence" value="ECO:0007669"/>
    <property type="project" value="InterPro"/>
</dbReference>
<accession>A0A0U5BN46</accession>
<protein>
    <recommendedName>
        <fullName evidence="7">Orotidine-5'-phosphate decarboxylase</fullName>
        <ecNumber evidence="7">4.1.1.23</ecNumber>
    </recommendedName>
</protein>
<dbReference type="CDD" id="cd04725">
    <property type="entry name" value="OMP_decarboxylase_like"/>
    <property type="match status" value="1"/>
</dbReference>
<evidence type="ECO:0000313" key="9">
    <source>
        <dbReference type="EMBL" id="BAU32267.1"/>
    </source>
</evidence>
<dbReference type="SUPFAM" id="SSF51366">
    <property type="entry name" value="Ribulose-phoshate binding barrel"/>
    <property type="match status" value="1"/>
</dbReference>
<proteinExistence type="inferred from homology"/>
<evidence type="ECO:0000256" key="7">
    <source>
        <dbReference type="NCBIfam" id="TIGR02127"/>
    </source>
</evidence>
<dbReference type="GO" id="GO:0044205">
    <property type="term" value="P:'de novo' UMP biosynthetic process"/>
    <property type="evidence" value="ECO:0007669"/>
    <property type="project" value="UniProtKB-UniPathway"/>
</dbReference>
<sequence length="277" mass="28164">MTPFGERLRAAVAANGRLCVGIDPHASLLADWGLPDNPTGLEGFADAVIRAAEGRVAVVKPQVAFFERHGSAGIAVLERVIRRAREAGILVIADAKRGDIGSTLDGYAEAWLEATSSLASDAMTVSAYQGVGSLAPAVERAHRNGAGLFVLSATSNPESARVQTAVDADGATVAAVVAADVAALGAAAARRDTWSSFGLVIGATVPLAEVGLDPDTLPAVPVLAPGFGHQGGQLTALDAHYGPLAERTLASVSRSVLAAGADGLVAVIERHQRELAA</sequence>
<dbReference type="KEGG" id="malk:MalAC0309_1414"/>
<reference evidence="9 10" key="2">
    <citation type="submission" date="2016-01" db="EMBL/GenBank/DDBJ databases">
        <title>Microcella alkaliphila JAM AC0309 whole genome shotgun sequence.</title>
        <authorList>
            <person name="Kurata A."/>
            <person name="Hirose Y."/>
            <person name="Kishimoto N."/>
            <person name="Kobayashi T."/>
        </authorList>
    </citation>
    <scope>NUCLEOTIDE SEQUENCE [LARGE SCALE GENOMIC DNA]</scope>
    <source>
        <strain evidence="9 10">JAM AC0309</strain>
    </source>
</reference>
<dbReference type="InterPro" id="IPR013785">
    <property type="entry name" value="Aldolase_TIM"/>
</dbReference>
<dbReference type="PANTHER" id="PTHR43375:SF1">
    <property type="entry name" value="OROTIDINE 5'-PHOSPHATE DECARBOXYLASE"/>
    <property type="match status" value="1"/>
</dbReference>
<evidence type="ECO:0000256" key="3">
    <source>
        <dbReference type="ARBA" id="ARBA00022793"/>
    </source>
</evidence>
<comment type="similarity">
    <text evidence="2">Belongs to the OMP decarboxylase family. Type 2 subfamily.</text>
</comment>
<dbReference type="RefSeq" id="WP_096421370.1">
    <property type="nucleotide sequence ID" value="NZ_AP017315.1"/>
</dbReference>
<keyword evidence="5" id="KW-0456">Lyase</keyword>
<evidence type="ECO:0000259" key="8">
    <source>
        <dbReference type="SMART" id="SM00934"/>
    </source>
</evidence>